<comment type="caution">
    <text evidence="1">The sequence shown here is derived from an EMBL/GenBank/DDBJ whole genome shotgun (WGS) entry which is preliminary data.</text>
</comment>
<organism evidence="1 2">
    <name type="scientific">Candidatus Scybalenecus merdavium</name>
    <dbReference type="NCBI Taxonomy" id="2840939"/>
    <lineage>
        <taxon>Bacteria</taxon>
        <taxon>Bacillati</taxon>
        <taxon>Bacillota</taxon>
        <taxon>Clostridia</taxon>
        <taxon>Eubacteriales</taxon>
        <taxon>Oscillospiraceae</taxon>
        <taxon>Oscillospiraceae incertae sedis</taxon>
        <taxon>Candidatus Scybalenecus</taxon>
    </lineage>
</organism>
<reference evidence="1" key="2">
    <citation type="journal article" date="2021" name="PeerJ">
        <title>Extensive microbial diversity within the chicken gut microbiome revealed by metagenomics and culture.</title>
        <authorList>
            <person name="Gilroy R."/>
            <person name="Ravi A."/>
            <person name="Getino M."/>
            <person name="Pursley I."/>
            <person name="Horton D.L."/>
            <person name="Alikhan N.F."/>
            <person name="Baker D."/>
            <person name="Gharbi K."/>
            <person name="Hall N."/>
            <person name="Watson M."/>
            <person name="Adriaenssens E.M."/>
            <person name="Foster-Nyarko E."/>
            <person name="Jarju S."/>
            <person name="Secka A."/>
            <person name="Antonio M."/>
            <person name="Oren A."/>
            <person name="Chaudhuri R.R."/>
            <person name="La Ragione R."/>
            <person name="Hildebrand F."/>
            <person name="Pallen M.J."/>
        </authorList>
    </citation>
    <scope>NUCLEOTIDE SEQUENCE</scope>
    <source>
        <strain evidence="1">CHK176-6737</strain>
    </source>
</reference>
<evidence type="ECO:0000313" key="1">
    <source>
        <dbReference type="EMBL" id="HIU68804.1"/>
    </source>
</evidence>
<gene>
    <name evidence="1" type="ORF">IAD23_02450</name>
</gene>
<sequence>MDYLVFVEILGKKYPMVFSIGVLQKMIARIGSYEDLNKVRSNIAGVIEHLSDFTYEMIRYGEKYCDYVDAEKPENAAVDENGKWLPISVGFIETCVQGKDMEKILKTVVQCMTMNQAIETKTKESKNA</sequence>
<dbReference type="AlphaFoldDB" id="A0A9D1MUC2"/>
<name>A0A9D1MUC2_9FIRM</name>
<proteinExistence type="predicted"/>
<evidence type="ECO:0000313" key="2">
    <source>
        <dbReference type="Proteomes" id="UP000824125"/>
    </source>
</evidence>
<dbReference type="EMBL" id="DVNM01000013">
    <property type="protein sequence ID" value="HIU68804.1"/>
    <property type="molecule type" value="Genomic_DNA"/>
</dbReference>
<accession>A0A9D1MUC2</accession>
<protein>
    <submittedName>
        <fullName evidence="1">Uncharacterized protein</fullName>
    </submittedName>
</protein>
<reference evidence="1" key="1">
    <citation type="submission" date="2020-10" db="EMBL/GenBank/DDBJ databases">
        <authorList>
            <person name="Gilroy R."/>
        </authorList>
    </citation>
    <scope>NUCLEOTIDE SEQUENCE</scope>
    <source>
        <strain evidence="1">CHK176-6737</strain>
    </source>
</reference>
<dbReference type="Proteomes" id="UP000824125">
    <property type="component" value="Unassembled WGS sequence"/>
</dbReference>